<comment type="caution">
    <text evidence="15">The sequence shown here is derived from an EMBL/GenBank/DDBJ whole genome shotgun (WGS) entry which is preliminary data.</text>
</comment>
<dbReference type="EMBL" id="SAIY01000006">
    <property type="protein sequence ID" value="NGM14555.1"/>
    <property type="molecule type" value="Genomic_DNA"/>
</dbReference>
<dbReference type="InterPro" id="IPR052162">
    <property type="entry name" value="Sensor_kinase/Photoreceptor"/>
</dbReference>
<sequence length="631" mass="67623">MAGRSGGTAQRRSVRRRRGDAARHAGWWPVTTTGAGWSLRGRLAVLVVVVGLLLIGVAGAEAVVATRNRAHIDAVLNQTGPLRAQSQELLAVLVDQETAIRGYALTGEREDLVPFDTGRQREQELATSMDRLLAGYPELRDEFGTVRQRAEQWRQAIALPVIAAIETGGATAGQQLLTDRSRQQFDQIRVAVDVLQNGILEVRDEAAADVRSTSNLLVLLLVIAALVVLVAGVVLLTSLERMVIRPLTSLAGQVREVAVGDYGHGITGTGPPEFQRLGADVDAMRQKIAADLAEVREARERIEWVNTQLQKQAEELTRSNRDLEQFAYVASHDLQEPLRKVASFCQLLQRRYAGRLDERADQYIAFAVDGAQRMQRLINDLLAFSRIGRLTTGFTDVDLNHLMAEVAAQTEPARQYADAELTWGELPVIRGEEPLLTNLLVNLVSNSVKFRRADVAPKVHVSARLIGEDWEITCQDNGIGIEPEFADKIFVIFQRLHAKDAYPGTGIGLAIVKKIVEYHGGRVWVDTDVPEGTAIRFTLPALPADVEAATSTTGADGAGADVDTADGSDPADGSEPAEAGTDAAPGRADDAVRAGDGTVGAEAGGGSQRPSAVAGSSQTGGGTGGMKEAVG</sequence>
<dbReference type="PRINTS" id="PR00344">
    <property type="entry name" value="BCTRLSENSOR"/>
</dbReference>
<feature type="transmembrane region" description="Helical" evidence="12">
    <location>
        <begin position="216"/>
        <end position="239"/>
    </location>
</feature>
<evidence type="ECO:0000256" key="11">
    <source>
        <dbReference type="SAM" id="MobiDB-lite"/>
    </source>
</evidence>
<organism evidence="15 16">
    <name type="scientific">Verrucosispora sioxanthis</name>
    <dbReference type="NCBI Taxonomy" id="2499994"/>
    <lineage>
        <taxon>Bacteria</taxon>
        <taxon>Bacillati</taxon>
        <taxon>Actinomycetota</taxon>
        <taxon>Actinomycetes</taxon>
        <taxon>Micromonosporales</taxon>
        <taxon>Micromonosporaceae</taxon>
        <taxon>Micromonospora</taxon>
    </lineage>
</organism>
<dbReference type="InterPro" id="IPR003660">
    <property type="entry name" value="HAMP_dom"/>
</dbReference>
<evidence type="ECO:0000256" key="10">
    <source>
        <dbReference type="SAM" id="Coils"/>
    </source>
</evidence>
<keyword evidence="5" id="KW-0808">Transferase</keyword>
<comment type="catalytic activity">
    <reaction evidence="1">
        <text>ATP + protein L-histidine = ADP + protein N-phospho-L-histidine.</text>
        <dbReference type="EC" id="2.7.13.3"/>
    </reaction>
</comment>
<dbReference type="PROSITE" id="PS50885">
    <property type="entry name" value="HAMP"/>
    <property type="match status" value="1"/>
</dbReference>
<dbReference type="InterPro" id="IPR003661">
    <property type="entry name" value="HisK_dim/P_dom"/>
</dbReference>
<dbReference type="Gene3D" id="3.30.565.10">
    <property type="entry name" value="Histidine kinase-like ATPase, C-terminal domain"/>
    <property type="match status" value="1"/>
</dbReference>
<evidence type="ECO:0000256" key="3">
    <source>
        <dbReference type="ARBA" id="ARBA00012438"/>
    </source>
</evidence>
<name>A0A6M1L8G5_9ACTN</name>
<dbReference type="EC" id="2.7.13.3" evidence="3"/>
<dbReference type="Pfam" id="PF05227">
    <property type="entry name" value="CHASE3"/>
    <property type="match status" value="1"/>
</dbReference>
<evidence type="ECO:0000256" key="5">
    <source>
        <dbReference type="ARBA" id="ARBA00022679"/>
    </source>
</evidence>
<feature type="transmembrane region" description="Helical" evidence="12">
    <location>
        <begin position="43"/>
        <end position="64"/>
    </location>
</feature>
<comment type="subcellular location">
    <subcellularLocation>
        <location evidence="2">Cell membrane</location>
    </subcellularLocation>
</comment>
<evidence type="ECO:0000256" key="7">
    <source>
        <dbReference type="ARBA" id="ARBA00022777"/>
    </source>
</evidence>
<feature type="domain" description="Histidine kinase" evidence="13">
    <location>
        <begin position="329"/>
        <end position="543"/>
    </location>
</feature>
<dbReference type="InterPro" id="IPR036890">
    <property type="entry name" value="HATPase_C_sf"/>
</dbReference>
<protein>
    <recommendedName>
        <fullName evidence="3">histidine kinase</fullName>
        <ecNumber evidence="3">2.7.13.3</ecNumber>
    </recommendedName>
</protein>
<dbReference type="CDD" id="cd00082">
    <property type="entry name" value="HisKA"/>
    <property type="match status" value="1"/>
</dbReference>
<keyword evidence="6 12" id="KW-0812">Transmembrane</keyword>
<dbReference type="SUPFAM" id="SSF47384">
    <property type="entry name" value="Homodimeric domain of signal transducing histidine kinase"/>
    <property type="match status" value="1"/>
</dbReference>
<evidence type="ECO:0000256" key="1">
    <source>
        <dbReference type="ARBA" id="ARBA00000085"/>
    </source>
</evidence>
<dbReference type="PROSITE" id="PS50109">
    <property type="entry name" value="HIS_KIN"/>
    <property type="match status" value="1"/>
</dbReference>
<dbReference type="InterPro" id="IPR004358">
    <property type="entry name" value="Sig_transdc_His_kin-like_C"/>
</dbReference>
<evidence type="ECO:0000259" key="13">
    <source>
        <dbReference type="PROSITE" id="PS50109"/>
    </source>
</evidence>
<dbReference type="FunFam" id="3.30.565.10:FF:000006">
    <property type="entry name" value="Sensor histidine kinase WalK"/>
    <property type="match status" value="1"/>
</dbReference>
<dbReference type="InterPro" id="IPR036097">
    <property type="entry name" value="HisK_dim/P_sf"/>
</dbReference>
<evidence type="ECO:0000256" key="2">
    <source>
        <dbReference type="ARBA" id="ARBA00004236"/>
    </source>
</evidence>
<keyword evidence="12" id="KW-0472">Membrane</keyword>
<dbReference type="InterPro" id="IPR005467">
    <property type="entry name" value="His_kinase_dom"/>
</dbReference>
<evidence type="ECO:0000256" key="6">
    <source>
        <dbReference type="ARBA" id="ARBA00022692"/>
    </source>
</evidence>
<dbReference type="Pfam" id="PF02518">
    <property type="entry name" value="HATPase_c"/>
    <property type="match status" value="1"/>
</dbReference>
<proteinExistence type="predicted"/>
<dbReference type="GO" id="GO:0000155">
    <property type="term" value="F:phosphorelay sensor kinase activity"/>
    <property type="evidence" value="ECO:0007669"/>
    <property type="project" value="InterPro"/>
</dbReference>
<dbReference type="CDD" id="cd06225">
    <property type="entry name" value="HAMP"/>
    <property type="match status" value="1"/>
</dbReference>
<dbReference type="InterPro" id="IPR007891">
    <property type="entry name" value="CHASE3"/>
</dbReference>
<dbReference type="InterPro" id="IPR003594">
    <property type="entry name" value="HATPase_dom"/>
</dbReference>
<evidence type="ECO:0000256" key="4">
    <source>
        <dbReference type="ARBA" id="ARBA00022553"/>
    </source>
</evidence>
<dbReference type="SUPFAM" id="SSF55874">
    <property type="entry name" value="ATPase domain of HSP90 chaperone/DNA topoisomerase II/histidine kinase"/>
    <property type="match status" value="1"/>
</dbReference>
<dbReference type="AlphaFoldDB" id="A0A6M1L8G5"/>
<dbReference type="Pfam" id="PF00672">
    <property type="entry name" value="HAMP"/>
    <property type="match status" value="1"/>
</dbReference>
<accession>A0A6M1L8G5</accession>
<keyword evidence="4" id="KW-0597">Phosphoprotein</keyword>
<feature type="region of interest" description="Disordered" evidence="11">
    <location>
        <begin position="549"/>
        <end position="631"/>
    </location>
</feature>
<evidence type="ECO:0000256" key="9">
    <source>
        <dbReference type="ARBA" id="ARBA00023012"/>
    </source>
</evidence>
<evidence type="ECO:0000256" key="12">
    <source>
        <dbReference type="SAM" id="Phobius"/>
    </source>
</evidence>
<dbReference type="GO" id="GO:0005886">
    <property type="term" value="C:plasma membrane"/>
    <property type="evidence" value="ECO:0007669"/>
    <property type="project" value="UniProtKB-SubCell"/>
</dbReference>
<keyword evidence="9" id="KW-0902">Two-component regulatory system</keyword>
<dbReference type="SMART" id="SM00387">
    <property type="entry name" value="HATPase_c"/>
    <property type="match status" value="1"/>
</dbReference>
<keyword evidence="7 15" id="KW-0418">Kinase</keyword>
<evidence type="ECO:0000256" key="8">
    <source>
        <dbReference type="ARBA" id="ARBA00022989"/>
    </source>
</evidence>
<gene>
    <name evidence="15" type="ORF">ENC19_18775</name>
</gene>
<dbReference type="SMART" id="SM00304">
    <property type="entry name" value="HAMP"/>
    <property type="match status" value="1"/>
</dbReference>
<keyword evidence="8 12" id="KW-1133">Transmembrane helix</keyword>
<dbReference type="PANTHER" id="PTHR43304">
    <property type="entry name" value="PHYTOCHROME-LIKE PROTEIN CPH1"/>
    <property type="match status" value="1"/>
</dbReference>
<reference evidence="15 16" key="1">
    <citation type="submission" date="2020-02" db="EMBL/GenBank/DDBJ databases">
        <title>Draft Genome Sequence of Verrucosispora sp. Strain CWR15, Isolated from Gulf of Mexico Sponge.</title>
        <authorList>
            <person name="Kennedy S.J."/>
            <person name="Cella E."/>
            <person name="Azarian T."/>
            <person name="Baker B.J."/>
            <person name="Shaw L.N."/>
        </authorList>
    </citation>
    <scope>NUCLEOTIDE SEQUENCE [LARGE SCALE GENOMIC DNA]</scope>
    <source>
        <strain evidence="15 16">CWR15</strain>
    </source>
</reference>
<feature type="domain" description="HAMP" evidence="14">
    <location>
        <begin position="241"/>
        <end position="293"/>
    </location>
</feature>
<dbReference type="Gene3D" id="6.10.340.10">
    <property type="match status" value="1"/>
</dbReference>
<evidence type="ECO:0000259" key="14">
    <source>
        <dbReference type="PROSITE" id="PS50885"/>
    </source>
</evidence>
<keyword evidence="16" id="KW-1185">Reference proteome</keyword>
<dbReference type="Proteomes" id="UP000478148">
    <property type="component" value="Unassembled WGS sequence"/>
</dbReference>
<dbReference type="SMART" id="SM00388">
    <property type="entry name" value="HisKA"/>
    <property type="match status" value="1"/>
</dbReference>
<dbReference type="PANTHER" id="PTHR43304:SF1">
    <property type="entry name" value="PAC DOMAIN-CONTAINING PROTEIN"/>
    <property type="match status" value="1"/>
</dbReference>
<keyword evidence="10" id="KW-0175">Coiled coil</keyword>
<dbReference type="Gene3D" id="1.10.287.130">
    <property type="match status" value="1"/>
</dbReference>
<dbReference type="Pfam" id="PF00512">
    <property type="entry name" value="HisKA"/>
    <property type="match status" value="1"/>
</dbReference>
<evidence type="ECO:0000313" key="15">
    <source>
        <dbReference type="EMBL" id="NGM14555.1"/>
    </source>
</evidence>
<evidence type="ECO:0000313" key="16">
    <source>
        <dbReference type="Proteomes" id="UP000478148"/>
    </source>
</evidence>
<feature type="coiled-coil region" evidence="10">
    <location>
        <begin position="281"/>
        <end position="326"/>
    </location>
</feature>
<feature type="compositionally biased region" description="Low complexity" evidence="11">
    <location>
        <begin position="549"/>
        <end position="568"/>
    </location>
</feature>